<keyword evidence="2" id="KW-0820">tRNA-binding</keyword>
<protein>
    <recommendedName>
        <fullName evidence="10">DUS-like FMN-binding domain-containing protein</fullName>
    </recommendedName>
</protein>
<dbReference type="PANTHER" id="PTHR42907">
    <property type="entry name" value="FMN-LINKED OXIDOREDUCTASES SUPERFAMILY PROTEIN"/>
    <property type="match status" value="1"/>
</dbReference>
<dbReference type="PANTHER" id="PTHR42907:SF1">
    <property type="entry name" value="FMN-LINKED OXIDOREDUCTASES SUPERFAMILY PROTEIN"/>
    <property type="match status" value="1"/>
</dbReference>
<feature type="compositionally biased region" description="Acidic residues" evidence="9">
    <location>
        <begin position="477"/>
        <end position="486"/>
    </location>
</feature>
<keyword evidence="5" id="KW-0819">tRNA processing</keyword>
<feature type="region of interest" description="Disordered" evidence="9">
    <location>
        <begin position="407"/>
        <end position="497"/>
    </location>
</feature>
<dbReference type="SUPFAM" id="SSF51395">
    <property type="entry name" value="FMN-linked oxidoreductases"/>
    <property type="match status" value="1"/>
</dbReference>
<dbReference type="InterPro" id="IPR035587">
    <property type="entry name" value="DUS-like_FMN-bd"/>
</dbReference>
<dbReference type="Proteomes" id="UP000660262">
    <property type="component" value="Unassembled WGS sequence"/>
</dbReference>
<evidence type="ECO:0000313" key="11">
    <source>
        <dbReference type="EMBL" id="GHP05861.1"/>
    </source>
</evidence>
<feature type="compositionally biased region" description="Polar residues" evidence="9">
    <location>
        <begin position="435"/>
        <end position="449"/>
    </location>
</feature>
<dbReference type="GO" id="GO:0017150">
    <property type="term" value="F:tRNA dihydrouridine synthase activity"/>
    <property type="evidence" value="ECO:0007669"/>
    <property type="project" value="InterPro"/>
</dbReference>
<dbReference type="PROSITE" id="PS01136">
    <property type="entry name" value="UPF0034"/>
    <property type="match status" value="1"/>
</dbReference>
<feature type="domain" description="DUS-like FMN-binding" evidence="10">
    <location>
        <begin position="56"/>
        <end position="328"/>
    </location>
</feature>
<name>A0A830HJV2_9CHLO</name>
<sequence>MSADVLLASPSASFAEGQYNRSNARLHGARKVGHTVQGGVTKAETSASVPASAFSIAPMMEYTTVHFRAFARILTRRALLYTEMEVDQTLIHNAAYRDRYLPFPADQHSVALQLGGSDPASMRRAAAYAAPFGYDEVNLNAGCPSETVAGKGCFGAALMRQPLLVAELCTSMREGLASAVLPGAPVPEVTVKHRLGVDDSDSYAELRDFIGTVSERGSVSRFIVHGRIALLNGISPADNRSIPPLRPGWVAALRRDFPHLSFDYNGGLSTATEVARARADGPLAGAGFMIGRAAYARPWDCLSNADVAVFGEDAPSVPSRRVAIERYAEYCDDVERLAADDGELAPNPRVLVKPVLNLFHGERGCGNWKRSSDYLLRQAKLRASNADSTTPRTSDLLHAMMRVIDDDVLDAPPPPASFSGNDDDEEEEDSDSDSPMRSSMMTLPGSATSRAGLGDGVRVVVSGRRRRKKAQIVYENGGEEEEEGEEEGKNLKASAAA</sequence>
<dbReference type="GO" id="GO:0050660">
    <property type="term" value="F:flavin adenine dinucleotide binding"/>
    <property type="evidence" value="ECO:0007669"/>
    <property type="project" value="InterPro"/>
</dbReference>
<accession>A0A830HJV2</accession>
<proteinExistence type="predicted"/>
<dbReference type="Pfam" id="PF01207">
    <property type="entry name" value="Dus"/>
    <property type="match status" value="1"/>
</dbReference>
<gene>
    <name evidence="11" type="ORF">PPROV_000460800</name>
</gene>
<organism evidence="11 12">
    <name type="scientific">Pycnococcus provasolii</name>
    <dbReference type="NCBI Taxonomy" id="41880"/>
    <lineage>
        <taxon>Eukaryota</taxon>
        <taxon>Viridiplantae</taxon>
        <taxon>Chlorophyta</taxon>
        <taxon>Pseudoscourfieldiophyceae</taxon>
        <taxon>Pseudoscourfieldiales</taxon>
        <taxon>Pycnococcaceae</taxon>
        <taxon>Pycnococcus</taxon>
    </lineage>
</organism>
<keyword evidence="8" id="KW-0560">Oxidoreductase</keyword>
<keyword evidence="4" id="KW-0288">FMN</keyword>
<dbReference type="NCBIfam" id="NF008774">
    <property type="entry name" value="PRK11815.1"/>
    <property type="match status" value="1"/>
</dbReference>
<dbReference type="EMBL" id="BNJQ01000011">
    <property type="protein sequence ID" value="GHP05861.1"/>
    <property type="molecule type" value="Genomic_DNA"/>
</dbReference>
<dbReference type="CDD" id="cd02801">
    <property type="entry name" value="DUS_like_FMN"/>
    <property type="match status" value="1"/>
</dbReference>
<evidence type="ECO:0000259" key="10">
    <source>
        <dbReference type="Pfam" id="PF01207"/>
    </source>
</evidence>
<evidence type="ECO:0000256" key="4">
    <source>
        <dbReference type="ARBA" id="ARBA00022643"/>
    </source>
</evidence>
<keyword evidence="7" id="KW-0694">RNA-binding</keyword>
<dbReference type="GO" id="GO:0000049">
    <property type="term" value="F:tRNA binding"/>
    <property type="evidence" value="ECO:0007669"/>
    <property type="project" value="UniProtKB-KW"/>
</dbReference>
<evidence type="ECO:0000256" key="9">
    <source>
        <dbReference type="SAM" id="MobiDB-lite"/>
    </source>
</evidence>
<dbReference type="AlphaFoldDB" id="A0A830HJV2"/>
<dbReference type="InterPro" id="IPR013785">
    <property type="entry name" value="Aldolase_TIM"/>
</dbReference>
<reference evidence="11" key="1">
    <citation type="submission" date="2020-10" db="EMBL/GenBank/DDBJ databases">
        <title>Unveiling of a novel bifunctional photoreceptor, Dualchrome1, isolated from a cosmopolitan green alga.</title>
        <authorList>
            <person name="Suzuki S."/>
            <person name="Kawachi M."/>
        </authorList>
    </citation>
    <scope>NUCLEOTIDE SEQUENCE</scope>
    <source>
        <strain evidence="11">NIES 2893</strain>
    </source>
</reference>
<evidence type="ECO:0000256" key="2">
    <source>
        <dbReference type="ARBA" id="ARBA00022555"/>
    </source>
</evidence>
<evidence type="ECO:0000256" key="1">
    <source>
        <dbReference type="ARBA" id="ARBA00001917"/>
    </source>
</evidence>
<keyword evidence="12" id="KW-1185">Reference proteome</keyword>
<evidence type="ECO:0000256" key="5">
    <source>
        <dbReference type="ARBA" id="ARBA00022694"/>
    </source>
</evidence>
<evidence type="ECO:0000256" key="3">
    <source>
        <dbReference type="ARBA" id="ARBA00022630"/>
    </source>
</evidence>
<evidence type="ECO:0000256" key="7">
    <source>
        <dbReference type="ARBA" id="ARBA00022884"/>
    </source>
</evidence>
<comment type="cofactor">
    <cofactor evidence="1">
        <name>FMN</name>
        <dbReference type="ChEBI" id="CHEBI:58210"/>
    </cofactor>
</comment>
<evidence type="ECO:0000256" key="6">
    <source>
        <dbReference type="ARBA" id="ARBA00022857"/>
    </source>
</evidence>
<keyword evidence="6" id="KW-0521">NADP</keyword>
<dbReference type="OrthoDB" id="10262250at2759"/>
<keyword evidence="3" id="KW-0285">Flavoprotein</keyword>
<dbReference type="InterPro" id="IPR018517">
    <property type="entry name" value="tRNA_hU_synthase_CS"/>
</dbReference>
<evidence type="ECO:0000256" key="8">
    <source>
        <dbReference type="ARBA" id="ARBA00023002"/>
    </source>
</evidence>
<dbReference type="Gene3D" id="3.20.20.70">
    <property type="entry name" value="Aldolase class I"/>
    <property type="match status" value="1"/>
</dbReference>
<evidence type="ECO:0000313" key="12">
    <source>
        <dbReference type="Proteomes" id="UP000660262"/>
    </source>
</evidence>
<feature type="compositionally biased region" description="Acidic residues" evidence="9">
    <location>
        <begin position="421"/>
        <end position="432"/>
    </location>
</feature>
<comment type="caution">
    <text evidence="11">The sequence shown here is derived from an EMBL/GenBank/DDBJ whole genome shotgun (WGS) entry which is preliminary data.</text>
</comment>
<dbReference type="InterPro" id="IPR004653">
    <property type="entry name" value="DusA"/>
</dbReference>